<evidence type="ECO:0000313" key="3">
    <source>
        <dbReference type="Proteomes" id="UP000050525"/>
    </source>
</evidence>
<dbReference type="InterPro" id="IPR016186">
    <property type="entry name" value="C-type_lectin-like/link_sf"/>
</dbReference>
<comment type="caution">
    <text evidence="2">The sequence shown here is derived from an EMBL/GenBank/DDBJ whole genome shotgun (WGS) entry which is preliminary data.</text>
</comment>
<gene>
    <name evidence="2" type="ORF">Y1Q_0005123</name>
</gene>
<feature type="compositionally biased region" description="Basic and acidic residues" evidence="1">
    <location>
        <begin position="36"/>
        <end position="79"/>
    </location>
</feature>
<dbReference type="EMBL" id="AKHW03004407">
    <property type="protein sequence ID" value="KYO29946.1"/>
    <property type="molecule type" value="Genomic_DNA"/>
</dbReference>
<feature type="compositionally biased region" description="Acidic residues" evidence="1">
    <location>
        <begin position="80"/>
        <end position="90"/>
    </location>
</feature>
<dbReference type="PANTHER" id="PTHR45710:SF8">
    <property type="entry name" value="RERATING FAMILY MEMBER 4"/>
    <property type="match status" value="1"/>
</dbReference>
<dbReference type="AlphaFoldDB" id="A0A151MZG2"/>
<dbReference type="GO" id="GO:0030246">
    <property type="term" value="F:carbohydrate binding"/>
    <property type="evidence" value="ECO:0007669"/>
    <property type="project" value="UniProtKB-KW"/>
</dbReference>
<dbReference type="PANTHER" id="PTHR45710">
    <property type="entry name" value="C-TYPE LECTIN DOMAIN-CONTAINING PROTEIN 180"/>
    <property type="match status" value="1"/>
</dbReference>
<feature type="region of interest" description="Disordered" evidence="1">
    <location>
        <begin position="1"/>
        <end position="99"/>
    </location>
</feature>
<accession>A0A151MZG2</accession>
<keyword evidence="3" id="KW-1185">Reference proteome</keyword>
<organism evidence="2 3">
    <name type="scientific">Alligator mississippiensis</name>
    <name type="common">American alligator</name>
    <dbReference type="NCBI Taxonomy" id="8496"/>
    <lineage>
        <taxon>Eukaryota</taxon>
        <taxon>Metazoa</taxon>
        <taxon>Chordata</taxon>
        <taxon>Craniata</taxon>
        <taxon>Vertebrata</taxon>
        <taxon>Euteleostomi</taxon>
        <taxon>Archelosauria</taxon>
        <taxon>Archosauria</taxon>
        <taxon>Crocodylia</taxon>
        <taxon>Alligatoridae</taxon>
        <taxon>Alligatorinae</taxon>
        <taxon>Alligator</taxon>
    </lineage>
</organism>
<sequence>MMTSVSEKGGEWRAEETSNGEPMEEGGWIVVGRKRKQEDRLREEKEVEKAERAAAVGKKEERKERQDQREDTYRERRLEEEEGDEEEEEGPLWGEKDPRSLLTSLRQDAAPAVEKKRENGSCAKAEPTYFQEDSQKGKGQTHVTIPLQGGERSTKSPQGCLATVSPWMYRLLILSVALNLCLAIPLLAHLAKRPEQHPAAPAIPVLSCPADWIGYLGRCYYFSEAKGSWDSSQSSCSSLGASLARIDNEKEMRKLLGYVQTCQITSHQHWTAALVPPDGRGVGSSLLCSLLCAPVVGPCPHGAQWCFSQ</sequence>
<name>A0A151MZG2_ALLMI</name>
<evidence type="ECO:0000313" key="2">
    <source>
        <dbReference type="EMBL" id="KYO29946.1"/>
    </source>
</evidence>
<dbReference type="InterPro" id="IPR016187">
    <property type="entry name" value="CTDL_fold"/>
</dbReference>
<protein>
    <submittedName>
        <fullName evidence="2">C-type lectin domain family 2 member E-like</fullName>
    </submittedName>
</protein>
<dbReference type="Proteomes" id="UP000050525">
    <property type="component" value="Unassembled WGS sequence"/>
</dbReference>
<evidence type="ECO:0000256" key="1">
    <source>
        <dbReference type="SAM" id="MobiDB-lite"/>
    </source>
</evidence>
<dbReference type="SUPFAM" id="SSF56436">
    <property type="entry name" value="C-type lectin-like"/>
    <property type="match status" value="1"/>
</dbReference>
<dbReference type="InterPro" id="IPR050828">
    <property type="entry name" value="C-type_lectin/matrix_domain"/>
</dbReference>
<reference evidence="2 3" key="1">
    <citation type="journal article" date="2012" name="Genome Biol.">
        <title>Sequencing three crocodilian genomes to illuminate the evolution of archosaurs and amniotes.</title>
        <authorList>
            <person name="St John J.A."/>
            <person name="Braun E.L."/>
            <person name="Isberg S.R."/>
            <person name="Miles L.G."/>
            <person name="Chong A.Y."/>
            <person name="Gongora J."/>
            <person name="Dalzell P."/>
            <person name="Moran C."/>
            <person name="Bed'hom B."/>
            <person name="Abzhanov A."/>
            <person name="Burgess S.C."/>
            <person name="Cooksey A.M."/>
            <person name="Castoe T.A."/>
            <person name="Crawford N.G."/>
            <person name="Densmore L.D."/>
            <person name="Drew J.C."/>
            <person name="Edwards S.V."/>
            <person name="Faircloth B.C."/>
            <person name="Fujita M.K."/>
            <person name="Greenwold M.J."/>
            <person name="Hoffmann F.G."/>
            <person name="Howard J.M."/>
            <person name="Iguchi T."/>
            <person name="Janes D.E."/>
            <person name="Khan S.Y."/>
            <person name="Kohno S."/>
            <person name="de Koning A.J."/>
            <person name="Lance S.L."/>
            <person name="McCarthy F.M."/>
            <person name="McCormack J.E."/>
            <person name="Merchant M.E."/>
            <person name="Peterson D.G."/>
            <person name="Pollock D.D."/>
            <person name="Pourmand N."/>
            <person name="Raney B.J."/>
            <person name="Roessler K.A."/>
            <person name="Sanford J.R."/>
            <person name="Sawyer R.H."/>
            <person name="Schmidt C.J."/>
            <person name="Triplett E.W."/>
            <person name="Tuberville T.D."/>
            <person name="Venegas-Anaya M."/>
            <person name="Howard J.T."/>
            <person name="Jarvis E.D."/>
            <person name="Guillette L.J.Jr."/>
            <person name="Glenn T.C."/>
            <person name="Green R.E."/>
            <person name="Ray D.A."/>
        </authorList>
    </citation>
    <scope>NUCLEOTIDE SEQUENCE [LARGE SCALE GENOMIC DNA]</scope>
    <source>
        <strain evidence="2">KSC_2009_1</strain>
    </source>
</reference>
<dbReference type="Gene3D" id="3.10.100.10">
    <property type="entry name" value="Mannose-Binding Protein A, subunit A"/>
    <property type="match status" value="1"/>
</dbReference>
<proteinExistence type="predicted"/>
<dbReference type="STRING" id="8496.A0A151MZG2"/>